<feature type="transmembrane region" description="Helical" evidence="2">
    <location>
        <begin position="33"/>
        <end position="53"/>
    </location>
</feature>
<proteinExistence type="predicted"/>
<feature type="region of interest" description="Disordered" evidence="1">
    <location>
        <begin position="278"/>
        <end position="297"/>
    </location>
</feature>
<sequence>MEEGGCALLDGHHRGAGGAGAAGLAAAGGAPSMIELASLWWWLLPLVLVPIWLHRQKRARTDAVPLATAQFLPGAQPQVRRVWRWQDWLLLLVRCLLLVVLIAWLADITLPWRKDAVLVVPGTDGKWLQGQLHAGPFADAQRIAVPDGQALEWFAQHEREWTRGARVLIAGDVAMPEQRPRFRHEVLLMTRAAPAARIVRRVLIESDAPAAWQRFFTAATDGSVQYTPDGAAAAAPDLIVWDRAAPPPTSMKASLWWFTPSAHKTVSTVVWRAAHAAGSESAPARPPGESARVQGAGQGQGALAAVADLPGGRAWLLAQDAATDPAKAAGLVEAAERLHFGVQPYTAPPVRLDADPRAPVDTTRQGDLRPLLLMILAALFAAERILAHVSRRS</sequence>
<dbReference type="InterPro" id="IPR024163">
    <property type="entry name" value="Aerotolerance_reg_N"/>
</dbReference>
<feature type="domain" description="Aerotolerance regulator N-terminal" evidence="3">
    <location>
        <begin position="37"/>
        <end position="106"/>
    </location>
</feature>
<dbReference type="Pfam" id="PF07584">
    <property type="entry name" value="BatA"/>
    <property type="match status" value="1"/>
</dbReference>
<keyword evidence="2" id="KW-1133">Transmembrane helix</keyword>
<evidence type="ECO:0000313" key="4">
    <source>
        <dbReference type="EMBL" id="TFW13693.1"/>
    </source>
</evidence>
<evidence type="ECO:0000256" key="1">
    <source>
        <dbReference type="SAM" id="MobiDB-lite"/>
    </source>
</evidence>
<accession>A0A4Y9RXS5</accession>
<organism evidence="4 5">
    <name type="scientific">Zemynaea arenosa</name>
    <dbReference type="NCBI Taxonomy" id="2561931"/>
    <lineage>
        <taxon>Bacteria</taxon>
        <taxon>Pseudomonadati</taxon>
        <taxon>Pseudomonadota</taxon>
        <taxon>Betaproteobacteria</taxon>
        <taxon>Burkholderiales</taxon>
        <taxon>Oxalobacteraceae</taxon>
        <taxon>Telluria group</taxon>
        <taxon>Zemynaea</taxon>
    </lineage>
</organism>
<reference evidence="4 5" key="1">
    <citation type="submission" date="2019-03" db="EMBL/GenBank/DDBJ databases">
        <title>Draft Genome Sequence of Massilia arenosa sp. nov., a Novel Massilia Species Isolated from a Sandy-loam Maize Soil.</title>
        <authorList>
            <person name="Raths R."/>
            <person name="Peta V."/>
            <person name="Bucking H."/>
        </authorList>
    </citation>
    <scope>NUCLEOTIDE SEQUENCE [LARGE SCALE GENOMIC DNA]</scope>
    <source>
        <strain evidence="4 5">MC02</strain>
    </source>
</reference>
<dbReference type="OrthoDB" id="8771938at2"/>
<evidence type="ECO:0000259" key="3">
    <source>
        <dbReference type="Pfam" id="PF07584"/>
    </source>
</evidence>
<keyword evidence="5" id="KW-1185">Reference proteome</keyword>
<gene>
    <name evidence="4" type="ORF">E4L96_19480</name>
</gene>
<dbReference type="EMBL" id="SPVF01000248">
    <property type="protein sequence ID" value="TFW13693.1"/>
    <property type="molecule type" value="Genomic_DNA"/>
</dbReference>
<keyword evidence="2" id="KW-0472">Membrane</keyword>
<protein>
    <recommendedName>
        <fullName evidence="3">Aerotolerance regulator N-terminal domain-containing protein</fullName>
    </recommendedName>
</protein>
<dbReference type="InterPro" id="IPR011933">
    <property type="entry name" value="Double_TM_dom"/>
</dbReference>
<keyword evidence="2" id="KW-0812">Transmembrane</keyword>
<comment type="caution">
    <text evidence="4">The sequence shown here is derived from an EMBL/GenBank/DDBJ whole genome shotgun (WGS) entry which is preliminary data.</text>
</comment>
<dbReference type="NCBIfam" id="TIGR02226">
    <property type="entry name" value="two_anch"/>
    <property type="match status" value="1"/>
</dbReference>
<name>A0A4Y9RXS5_9BURK</name>
<dbReference type="AlphaFoldDB" id="A0A4Y9RXS5"/>
<dbReference type="Proteomes" id="UP000298438">
    <property type="component" value="Unassembled WGS sequence"/>
</dbReference>
<evidence type="ECO:0000256" key="2">
    <source>
        <dbReference type="SAM" id="Phobius"/>
    </source>
</evidence>
<feature type="transmembrane region" description="Helical" evidence="2">
    <location>
        <begin position="88"/>
        <end position="106"/>
    </location>
</feature>
<evidence type="ECO:0000313" key="5">
    <source>
        <dbReference type="Proteomes" id="UP000298438"/>
    </source>
</evidence>